<dbReference type="Proteomes" id="UP000231214">
    <property type="component" value="Unassembled WGS sequence"/>
</dbReference>
<dbReference type="SUPFAM" id="SSF64182">
    <property type="entry name" value="DHH phosphoesterases"/>
    <property type="match status" value="1"/>
</dbReference>
<reference evidence="2" key="1">
    <citation type="submission" date="2017-09" db="EMBL/GenBank/DDBJ databases">
        <title>Depth-based differentiation of microbial function through sediment-hosted aquifers and enrichment of novel symbionts in the deep terrestrial subsurface.</title>
        <authorList>
            <person name="Probst A.J."/>
            <person name="Ladd B."/>
            <person name="Jarett J.K."/>
            <person name="Geller-Mcgrath D.E."/>
            <person name="Sieber C.M.K."/>
            <person name="Emerson J.B."/>
            <person name="Anantharaman K."/>
            <person name="Thomas B.C."/>
            <person name="Malmstrom R."/>
            <person name="Stieglmeier M."/>
            <person name="Klingl A."/>
            <person name="Woyke T."/>
            <person name="Ryan C.M."/>
            <person name="Banfield J.F."/>
        </authorList>
    </citation>
    <scope>NUCLEOTIDE SEQUENCE [LARGE SCALE GENOMIC DNA]</scope>
</reference>
<organism evidence="1 2">
    <name type="scientific">Candidatus Shapirobacteria bacterium CG09_land_8_20_14_0_10_49_15</name>
    <dbReference type="NCBI Taxonomy" id="1974482"/>
    <lineage>
        <taxon>Bacteria</taxon>
        <taxon>Candidatus Shapironibacteriota</taxon>
    </lineage>
</organism>
<dbReference type="PANTHER" id="PTHR47618">
    <property type="entry name" value="BIFUNCTIONAL OLIGORIBONUCLEASE AND PAP PHOSPHATASE NRNA"/>
    <property type="match status" value="1"/>
</dbReference>
<protein>
    <recommendedName>
        <fullName evidence="3">DDH domain-containing protein</fullName>
    </recommendedName>
</protein>
<gene>
    <name evidence="1" type="ORF">COT66_00720</name>
</gene>
<dbReference type="InterPro" id="IPR038763">
    <property type="entry name" value="DHH_sf"/>
</dbReference>
<dbReference type="PANTHER" id="PTHR47618:SF1">
    <property type="entry name" value="BIFUNCTIONAL OLIGORIBONUCLEASE AND PAP PHOSPHATASE NRNA"/>
    <property type="match status" value="1"/>
</dbReference>
<name>A0A2M6XB98_9BACT</name>
<evidence type="ECO:0000313" key="1">
    <source>
        <dbReference type="EMBL" id="PIU02342.1"/>
    </source>
</evidence>
<accession>A0A2M6XB98</accession>
<dbReference type="Gene3D" id="3.90.1640.10">
    <property type="entry name" value="inorganic pyrophosphatase (n-terminal core)"/>
    <property type="match status" value="1"/>
</dbReference>
<comment type="caution">
    <text evidence="1">The sequence shown here is derived from an EMBL/GenBank/DDBJ whole genome shotgun (WGS) entry which is preliminary data.</text>
</comment>
<evidence type="ECO:0008006" key="3">
    <source>
        <dbReference type="Google" id="ProtNLM"/>
    </source>
</evidence>
<sequence length="270" mass="29387">MENNLQFDQVAPLLEGAKQISIVLAQKTNVDRVAAGLALSLALAKKQTTVYCSRPMTVEFSSLVGVDRIKNKFEGKNLTIAFDYAEGSIEKVSYNIEGQKFNLTIQPKKGFAPLSADNLEYHYVGQEPDMIFVVGARRLTDLGEIYFENKEVFAKTPLTNLDASAENEKFGKINLVDPQAGSFSELVALLIDQLKLPVDADIASNLLAGIKDATVNFSLAQTTPLSFEAAAFCLRHGAVKPMSVTTSAQTPPAPPADWLEPKVYKGNTQV</sequence>
<dbReference type="EMBL" id="PEZK01000012">
    <property type="protein sequence ID" value="PIU02342.1"/>
    <property type="molecule type" value="Genomic_DNA"/>
</dbReference>
<evidence type="ECO:0000313" key="2">
    <source>
        <dbReference type="Proteomes" id="UP000231214"/>
    </source>
</evidence>
<proteinExistence type="predicted"/>
<dbReference type="AlphaFoldDB" id="A0A2M6XB98"/>
<dbReference type="InterPro" id="IPR051319">
    <property type="entry name" value="Oligoribo/pAp-PDE_c-di-AMP_PDE"/>
</dbReference>